<evidence type="ECO:0000313" key="3">
    <source>
        <dbReference type="Proteomes" id="UP000026962"/>
    </source>
</evidence>
<dbReference type="Proteomes" id="UP000026962">
    <property type="component" value="Chromosome 8"/>
</dbReference>
<reference evidence="2" key="2">
    <citation type="submission" date="2018-05" db="EMBL/GenBank/DDBJ databases">
        <title>OpunRS2 (Oryza punctata Reference Sequence Version 2).</title>
        <authorList>
            <person name="Zhang J."/>
            <person name="Kudrna D."/>
            <person name="Lee S."/>
            <person name="Talag J."/>
            <person name="Welchert J."/>
            <person name="Wing R.A."/>
        </authorList>
    </citation>
    <scope>NUCLEOTIDE SEQUENCE [LARGE SCALE GENOMIC DNA]</scope>
</reference>
<dbReference type="Gramene" id="OPUNC08G03740.1">
    <property type="protein sequence ID" value="OPUNC08G03740.1"/>
    <property type="gene ID" value="OPUNC08G03740"/>
</dbReference>
<keyword evidence="1" id="KW-0812">Transmembrane</keyword>
<evidence type="ECO:0000256" key="1">
    <source>
        <dbReference type="SAM" id="Phobius"/>
    </source>
</evidence>
<dbReference type="OMA" id="LTHEKCL"/>
<protein>
    <submittedName>
        <fullName evidence="2">Uncharacterized protein</fullName>
    </submittedName>
</protein>
<name>A0A0E0LRL0_ORYPU</name>
<keyword evidence="1" id="KW-0472">Membrane</keyword>
<feature type="transmembrane region" description="Helical" evidence="1">
    <location>
        <begin position="121"/>
        <end position="139"/>
    </location>
</feature>
<reference evidence="2" key="1">
    <citation type="submission" date="2015-04" db="UniProtKB">
        <authorList>
            <consortium name="EnsemblPlants"/>
        </authorList>
    </citation>
    <scope>IDENTIFICATION</scope>
</reference>
<dbReference type="EnsemblPlants" id="OPUNC08G03740.1">
    <property type="protein sequence ID" value="OPUNC08G03740.1"/>
    <property type="gene ID" value="OPUNC08G03740"/>
</dbReference>
<proteinExistence type="predicted"/>
<accession>A0A0E0LRL0</accession>
<organism evidence="2">
    <name type="scientific">Oryza punctata</name>
    <name type="common">Red rice</name>
    <dbReference type="NCBI Taxonomy" id="4537"/>
    <lineage>
        <taxon>Eukaryota</taxon>
        <taxon>Viridiplantae</taxon>
        <taxon>Streptophyta</taxon>
        <taxon>Embryophyta</taxon>
        <taxon>Tracheophyta</taxon>
        <taxon>Spermatophyta</taxon>
        <taxon>Magnoliopsida</taxon>
        <taxon>Liliopsida</taxon>
        <taxon>Poales</taxon>
        <taxon>Poaceae</taxon>
        <taxon>BOP clade</taxon>
        <taxon>Oryzoideae</taxon>
        <taxon>Oryzeae</taxon>
        <taxon>Oryzinae</taxon>
        <taxon>Oryza</taxon>
    </lineage>
</organism>
<dbReference type="AlphaFoldDB" id="A0A0E0LRL0"/>
<keyword evidence="3" id="KW-1185">Reference proteome</keyword>
<keyword evidence="1" id="KW-1133">Transmembrane helix</keyword>
<dbReference type="HOGENOM" id="CLU_1819057_0_0_1"/>
<sequence length="151" mass="16939">MASPISRSAARLMCRAPLLRLSSQADRRSALLPTQIARFKSEFLGPTTDGVRVAQAVCDSEMNMKDILLVQKALNKKLMHEKCLADISMLEDGVKVARSLISKEKINKSPDKKSFTLQMDYINFGSILYATVVVTAYIFERKDELAKQKKL</sequence>
<evidence type="ECO:0000313" key="2">
    <source>
        <dbReference type="EnsemblPlants" id="OPUNC08G03740.1"/>
    </source>
</evidence>